<dbReference type="EC" id="4.1.3.17" evidence="10"/>
<feature type="binding site" evidence="9">
    <location>
        <position position="97"/>
    </location>
    <ligand>
        <name>substrate</name>
    </ligand>
</feature>
<dbReference type="InterPro" id="IPR005493">
    <property type="entry name" value="RraA/RraA-like"/>
</dbReference>
<comment type="cofactor">
    <cofactor evidence="2 10">
        <name>a divalent metal cation</name>
        <dbReference type="ChEBI" id="CHEBI:60240"/>
    </cofactor>
</comment>
<keyword evidence="9" id="KW-0460">Magnesium</keyword>
<proteinExistence type="inferred from homology"/>
<comment type="cofactor">
    <cofactor evidence="9">
        <name>Mg(2+)</name>
        <dbReference type="ChEBI" id="CHEBI:18420"/>
    </cofactor>
</comment>
<dbReference type="OrthoDB" id="9784786at2"/>
<keyword evidence="12" id="KW-1185">Reference proteome</keyword>
<dbReference type="RefSeq" id="WP_160646954.1">
    <property type="nucleotide sequence ID" value="NZ_SIJB01000029.1"/>
</dbReference>
<dbReference type="SUPFAM" id="SSF89562">
    <property type="entry name" value="RraA-like"/>
    <property type="match status" value="1"/>
</dbReference>
<evidence type="ECO:0000256" key="6">
    <source>
        <dbReference type="ARBA" id="ARBA00023239"/>
    </source>
</evidence>
<dbReference type="AlphaFoldDB" id="A0A6N9Q5V9"/>
<dbReference type="PANTHER" id="PTHR33254">
    <property type="entry name" value="4-HYDROXY-4-METHYL-2-OXOGLUTARATE ALDOLASE 3-RELATED"/>
    <property type="match status" value="1"/>
</dbReference>
<evidence type="ECO:0000256" key="9">
    <source>
        <dbReference type="PIRSR" id="PIRSR605493-1"/>
    </source>
</evidence>
<dbReference type="GO" id="GO:0051252">
    <property type="term" value="P:regulation of RNA metabolic process"/>
    <property type="evidence" value="ECO:0007669"/>
    <property type="project" value="InterPro"/>
</dbReference>
<dbReference type="EMBL" id="SIJB01000029">
    <property type="protein sequence ID" value="NBI30150.1"/>
    <property type="molecule type" value="Genomic_DNA"/>
</dbReference>
<feature type="binding site" evidence="9">
    <location>
        <begin position="75"/>
        <end position="78"/>
    </location>
    <ligand>
        <name>substrate</name>
    </ligand>
</feature>
<keyword evidence="5 9" id="KW-0479">Metal-binding</keyword>
<dbReference type="GO" id="GO:0046872">
    <property type="term" value="F:metal ion binding"/>
    <property type="evidence" value="ECO:0007669"/>
    <property type="project" value="UniProtKB-KW"/>
</dbReference>
<dbReference type="PANTHER" id="PTHR33254:SF4">
    <property type="entry name" value="4-HYDROXY-4-METHYL-2-OXOGLUTARATE ALDOLASE 3-RELATED"/>
    <property type="match status" value="1"/>
</dbReference>
<evidence type="ECO:0000256" key="10">
    <source>
        <dbReference type="RuleBase" id="RU004338"/>
    </source>
</evidence>
<evidence type="ECO:0000256" key="1">
    <source>
        <dbReference type="ARBA" id="ARBA00001342"/>
    </source>
</evidence>
<dbReference type="InterPro" id="IPR036704">
    <property type="entry name" value="RraA/RraA-like_sf"/>
</dbReference>
<reference evidence="11 12" key="1">
    <citation type="submission" date="2019-01" db="EMBL/GenBank/DDBJ databases">
        <title>Chengkuizengella sp. nov., isolated from deep-sea sediment of East Pacific Ocean.</title>
        <authorList>
            <person name="Yang J."/>
            <person name="Lai Q."/>
            <person name="Shao Z."/>
        </authorList>
    </citation>
    <scope>NUCLEOTIDE SEQUENCE [LARGE SCALE GENOMIC DNA]</scope>
    <source>
        <strain evidence="11 12">YPA3-1-1</strain>
    </source>
</reference>
<comment type="catalytic activity">
    <reaction evidence="8 10">
        <text>oxaloacetate + H(+) = pyruvate + CO2</text>
        <dbReference type="Rhea" id="RHEA:15641"/>
        <dbReference type="ChEBI" id="CHEBI:15361"/>
        <dbReference type="ChEBI" id="CHEBI:15378"/>
        <dbReference type="ChEBI" id="CHEBI:16452"/>
        <dbReference type="ChEBI" id="CHEBI:16526"/>
        <dbReference type="EC" id="4.1.1.112"/>
    </reaction>
</comment>
<organism evidence="11 12">
    <name type="scientific">Chengkuizengella marina</name>
    <dbReference type="NCBI Taxonomy" id="2507566"/>
    <lineage>
        <taxon>Bacteria</taxon>
        <taxon>Bacillati</taxon>
        <taxon>Bacillota</taxon>
        <taxon>Bacilli</taxon>
        <taxon>Bacillales</taxon>
        <taxon>Paenibacillaceae</taxon>
        <taxon>Chengkuizengella</taxon>
    </lineage>
</organism>
<dbReference type="Gene3D" id="3.50.30.40">
    <property type="entry name" value="Ribonuclease E inhibitor RraA/RraA-like"/>
    <property type="match status" value="1"/>
</dbReference>
<sequence>MGFKTTDLCDEYAEELSICQTEFRSFGKKQAFFGPIATVKIFEDNVLLEEALKTVPERSVLVVDGGGSKKCALMGDRLGEIGVSRGLSGIIINGCVRDSVDLSKLEFGIRALGTNPLKSKKEGKGTMNVILKFGEMTWVPGEYVYADEDGIIVSPRKIL</sequence>
<evidence type="ECO:0000313" key="11">
    <source>
        <dbReference type="EMBL" id="NBI30150.1"/>
    </source>
</evidence>
<protein>
    <recommendedName>
        <fullName evidence="10">4-hydroxy-4-methyl-2-oxoglutarate aldolase</fullName>
        <shortName evidence="10">HMG aldolase</shortName>
        <ecNumber evidence="10">4.1.1.112</ecNumber>
        <ecNumber evidence="10">4.1.3.17</ecNumber>
    </recommendedName>
    <alternativeName>
        <fullName evidence="10">Oxaloacetate decarboxylase</fullName>
    </alternativeName>
</protein>
<name>A0A6N9Q5V9_9BACL</name>
<dbReference type="GO" id="GO:0008948">
    <property type="term" value="F:oxaloacetate decarboxylase activity"/>
    <property type="evidence" value="ECO:0007669"/>
    <property type="project" value="UniProtKB-EC"/>
</dbReference>
<dbReference type="Pfam" id="PF03737">
    <property type="entry name" value="RraA-like"/>
    <property type="match status" value="1"/>
</dbReference>
<feature type="binding site" evidence="9">
    <location>
        <position position="98"/>
    </location>
    <ligand>
        <name>Mg(2+)</name>
        <dbReference type="ChEBI" id="CHEBI:18420"/>
    </ligand>
</feature>
<comment type="subunit">
    <text evidence="4 10">Homotrimer.</text>
</comment>
<dbReference type="GO" id="GO:0047443">
    <property type="term" value="F:4-hydroxy-4-methyl-2-oxoglutarate aldolase activity"/>
    <property type="evidence" value="ECO:0007669"/>
    <property type="project" value="UniProtKB-EC"/>
</dbReference>
<keyword evidence="6 10" id="KW-0456">Lyase</keyword>
<dbReference type="EC" id="4.1.1.112" evidence="10"/>
<dbReference type="CDD" id="cd16841">
    <property type="entry name" value="RraA_family"/>
    <property type="match status" value="1"/>
</dbReference>
<evidence type="ECO:0000256" key="4">
    <source>
        <dbReference type="ARBA" id="ARBA00011233"/>
    </source>
</evidence>
<evidence type="ECO:0000256" key="2">
    <source>
        <dbReference type="ARBA" id="ARBA00001968"/>
    </source>
</evidence>
<evidence type="ECO:0000256" key="3">
    <source>
        <dbReference type="ARBA" id="ARBA00008621"/>
    </source>
</evidence>
<gene>
    <name evidence="11" type="ORF">ERL59_14460</name>
</gene>
<dbReference type="InterPro" id="IPR010203">
    <property type="entry name" value="RraA"/>
</dbReference>
<evidence type="ECO:0000256" key="8">
    <source>
        <dbReference type="ARBA" id="ARBA00047973"/>
    </source>
</evidence>
<accession>A0A6N9Q5V9</accession>
<comment type="caution">
    <text evidence="11">The sequence shown here is derived from an EMBL/GenBank/DDBJ whole genome shotgun (WGS) entry which is preliminary data.</text>
</comment>
<dbReference type="NCBIfam" id="TIGR01935">
    <property type="entry name" value="NOT-MenG"/>
    <property type="match status" value="1"/>
</dbReference>
<evidence type="ECO:0000313" key="12">
    <source>
        <dbReference type="Proteomes" id="UP000448943"/>
    </source>
</evidence>
<dbReference type="GO" id="GO:0008428">
    <property type="term" value="F:ribonuclease inhibitor activity"/>
    <property type="evidence" value="ECO:0007669"/>
    <property type="project" value="InterPro"/>
</dbReference>
<evidence type="ECO:0000256" key="5">
    <source>
        <dbReference type="ARBA" id="ARBA00022723"/>
    </source>
</evidence>
<dbReference type="NCBIfam" id="NF006875">
    <property type="entry name" value="PRK09372.1"/>
    <property type="match status" value="1"/>
</dbReference>
<comment type="catalytic activity">
    <reaction evidence="1 10">
        <text>4-hydroxy-4-methyl-2-oxoglutarate = 2 pyruvate</text>
        <dbReference type="Rhea" id="RHEA:22748"/>
        <dbReference type="ChEBI" id="CHEBI:15361"/>
        <dbReference type="ChEBI" id="CHEBI:58276"/>
        <dbReference type="EC" id="4.1.3.17"/>
    </reaction>
</comment>
<dbReference type="Proteomes" id="UP000448943">
    <property type="component" value="Unassembled WGS sequence"/>
</dbReference>
<evidence type="ECO:0000256" key="7">
    <source>
        <dbReference type="ARBA" id="ARBA00025046"/>
    </source>
</evidence>
<comment type="function">
    <text evidence="7 10">Catalyzes the aldol cleavage of 4-hydroxy-4-methyl-2-oxoglutarate (HMG) into 2 molecules of pyruvate. Also contains a secondary oxaloacetate (OAA) decarboxylase activity due to the common pyruvate enolate transition state formed following C-C bond cleavage in the retro-aldol and decarboxylation reactions.</text>
</comment>
<comment type="similarity">
    <text evidence="3 10">Belongs to the class II aldolase/RraA-like family.</text>
</comment>